<evidence type="ECO:0000256" key="1">
    <source>
        <dbReference type="SAM" id="MobiDB-lite"/>
    </source>
</evidence>
<name>A0A9P5Y3N7_9AGAR</name>
<gene>
    <name evidence="2" type="ORF">BDZ94DRAFT_869542</name>
</gene>
<protein>
    <submittedName>
        <fullName evidence="2">Uncharacterized protein</fullName>
    </submittedName>
</protein>
<dbReference type="Proteomes" id="UP000807353">
    <property type="component" value="Unassembled WGS sequence"/>
</dbReference>
<accession>A0A9P5Y3N7</accession>
<evidence type="ECO:0000313" key="2">
    <source>
        <dbReference type="EMBL" id="KAF9460916.1"/>
    </source>
</evidence>
<organism evidence="2 3">
    <name type="scientific">Collybia nuda</name>
    <dbReference type="NCBI Taxonomy" id="64659"/>
    <lineage>
        <taxon>Eukaryota</taxon>
        <taxon>Fungi</taxon>
        <taxon>Dikarya</taxon>
        <taxon>Basidiomycota</taxon>
        <taxon>Agaricomycotina</taxon>
        <taxon>Agaricomycetes</taxon>
        <taxon>Agaricomycetidae</taxon>
        <taxon>Agaricales</taxon>
        <taxon>Tricholomatineae</taxon>
        <taxon>Clitocybaceae</taxon>
        <taxon>Collybia</taxon>
    </lineage>
</organism>
<keyword evidence="3" id="KW-1185">Reference proteome</keyword>
<proteinExistence type="predicted"/>
<evidence type="ECO:0000313" key="3">
    <source>
        <dbReference type="Proteomes" id="UP000807353"/>
    </source>
</evidence>
<dbReference type="OrthoDB" id="2668396at2759"/>
<feature type="compositionally biased region" description="Low complexity" evidence="1">
    <location>
        <begin position="83"/>
        <end position="93"/>
    </location>
</feature>
<dbReference type="EMBL" id="MU150292">
    <property type="protein sequence ID" value="KAF9460916.1"/>
    <property type="molecule type" value="Genomic_DNA"/>
</dbReference>
<reference evidence="2" key="1">
    <citation type="submission" date="2020-11" db="EMBL/GenBank/DDBJ databases">
        <authorList>
            <consortium name="DOE Joint Genome Institute"/>
            <person name="Ahrendt S."/>
            <person name="Riley R."/>
            <person name="Andreopoulos W."/>
            <person name="Labutti K."/>
            <person name="Pangilinan J."/>
            <person name="Ruiz-Duenas F.J."/>
            <person name="Barrasa J.M."/>
            <person name="Sanchez-Garcia M."/>
            <person name="Camarero S."/>
            <person name="Miyauchi S."/>
            <person name="Serrano A."/>
            <person name="Linde D."/>
            <person name="Babiker R."/>
            <person name="Drula E."/>
            <person name="Ayuso-Fernandez I."/>
            <person name="Pacheco R."/>
            <person name="Padilla G."/>
            <person name="Ferreira P."/>
            <person name="Barriuso J."/>
            <person name="Kellner H."/>
            <person name="Castanera R."/>
            <person name="Alfaro M."/>
            <person name="Ramirez L."/>
            <person name="Pisabarro A.G."/>
            <person name="Kuo A."/>
            <person name="Tritt A."/>
            <person name="Lipzen A."/>
            <person name="He G."/>
            <person name="Yan M."/>
            <person name="Ng V."/>
            <person name="Cullen D."/>
            <person name="Martin F."/>
            <person name="Rosso M.-N."/>
            <person name="Henrissat B."/>
            <person name="Hibbett D."/>
            <person name="Martinez A.T."/>
            <person name="Grigoriev I.V."/>
        </authorList>
    </citation>
    <scope>NUCLEOTIDE SEQUENCE</scope>
    <source>
        <strain evidence="2">CBS 247.69</strain>
    </source>
</reference>
<dbReference type="AlphaFoldDB" id="A0A9P5Y3N7"/>
<sequence>MTHYIRTIHTSFTSGTSSSSSVSSSTWASSTPYAATSASAHSNILVNLGGIMNKYPPGLGHSDWRNSSSSSGSPPPYTRRRTSISLRAPASRRPAPPPPTVSRVQPASVTYMKFDPFSDENTPLDAVLYHTPPPPSAPRSYSIAPRTHTVQIPHVDRDKDARSRLVAGILLNRVHAVGKPMRGRRPDTAPREYVRSGLSRVVSVEA</sequence>
<feature type="region of interest" description="Disordered" evidence="1">
    <location>
        <begin position="62"/>
        <end position="104"/>
    </location>
</feature>
<comment type="caution">
    <text evidence="2">The sequence shown here is derived from an EMBL/GenBank/DDBJ whole genome shotgun (WGS) entry which is preliminary data.</text>
</comment>